<protein>
    <submittedName>
        <fullName evidence="1">Uncharacterized protein</fullName>
    </submittedName>
</protein>
<evidence type="ECO:0000313" key="2">
    <source>
        <dbReference type="Proteomes" id="UP000634136"/>
    </source>
</evidence>
<organism evidence="1 2">
    <name type="scientific">Senna tora</name>
    <dbReference type="NCBI Taxonomy" id="362788"/>
    <lineage>
        <taxon>Eukaryota</taxon>
        <taxon>Viridiplantae</taxon>
        <taxon>Streptophyta</taxon>
        <taxon>Embryophyta</taxon>
        <taxon>Tracheophyta</taxon>
        <taxon>Spermatophyta</taxon>
        <taxon>Magnoliopsida</taxon>
        <taxon>eudicotyledons</taxon>
        <taxon>Gunneridae</taxon>
        <taxon>Pentapetalae</taxon>
        <taxon>rosids</taxon>
        <taxon>fabids</taxon>
        <taxon>Fabales</taxon>
        <taxon>Fabaceae</taxon>
        <taxon>Caesalpinioideae</taxon>
        <taxon>Cassia clade</taxon>
        <taxon>Senna</taxon>
    </lineage>
</organism>
<evidence type="ECO:0000313" key="1">
    <source>
        <dbReference type="EMBL" id="KAF7821177.1"/>
    </source>
</evidence>
<keyword evidence="2" id="KW-1185">Reference proteome</keyword>
<dbReference type="AlphaFoldDB" id="A0A834THC5"/>
<proteinExistence type="predicted"/>
<accession>A0A834THC5</accession>
<reference evidence="1" key="1">
    <citation type="submission" date="2020-09" db="EMBL/GenBank/DDBJ databases">
        <title>Genome-Enabled Discovery of Anthraquinone Biosynthesis in Senna tora.</title>
        <authorList>
            <person name="Kang S.-H."/>
            <person name="Pandey R.P."/>
            <person name="Lee C.-M."/>
            <person name="Sim J.-S."/>
            <person name="Jeong J.-T."/>
            <person name="Choi B.-S."/>
            <person name="Jung M."/>
            <person name="Ginzburg D."/>
            <person name="Zhao K."/>
            <person name="Won S.Y."/>
            <person name="Oh T.-J."/>
            <person name="Yu Y."/>
            <person name="Kim N.-H."/>
            <person name="Lee O.R."/>
            <person name="Lee T.-H."/>
            <person name="Bashyal P."/>
            <person name="Kim T.-S."/>
            <person name="Lee W.-H."/>
            <person name="Kawkins C."/>
            <person name="Kim C.-K."/>
            <person name="Kim J.S."/>
            <person name="Ahn B.O."/>
            <person name="Rhee S.Y."/>
            <person name="Sohng J.K."/>
        </authorList>
    </citation>
    <scope>NUCLEOTIDE SEQUENCE</scope>
    <source>
        <tissue evidence="1">Leaf</tissue>
    </source>
</reference>
<sequence>MGRDPTPETNKIIAAKEEYTCRILLDNLKSKTYSKNHSLDNYYTFLLELPNLSALGESKGFLFTSTFRSLSSIKPAQFIVEG</sequence>
<dbReference type="Proteomes" id="UP000634136">
    <property type="component" value="Unassembled WGS sequence"/>
</dbReference>
<name>A0A834THC5_9FABA</name>
<gene>
    <name evidence="1" type="ORF">G2W53_026632</name>
</gene>
<dbReference type="EMBL" id="JAAIUW010000008">
    <property type="protein sequence ID" value="KAF7821177.1"/>
    <property type="molecule type" value="Genomic_DNA"/>
</dbReference>
<comment type="caution">
    <text evidence="1">The sequence shown here is derived from an EMBL/GenBank/DDBJ whole genome shotgun (WGS) entry which is preliminary data.</text>
</comment>